<keyword evidence="6" id="KW-0620">Polyamine biosynthesis</keyword>
<evidence type="ECO:0000256" key="1">
    <source>
        <dbReference type="ARBA" id="ARBA00005123"/>
    </source>
</evidence>
<comment type="catalytic activity">
    <reaction evidence="5">
        <text>S-adenosyl 3-(methylsulfanyl)propylamine + putrescine = S-methyl-5'-thioadenosine + spermidine + H(+)</text>
        <dbReference type="Rhea" id="RHEA:12721"/>
        <dbReference type="ChEBI" id="CHEBI:15378"/>
        <dbReference type="ChEBI" id="CHEBI:17509"/>
        <dbReference type="ChEBI" id="CHEBI:57443"/>
        <dbReference type="ChEBI" id="CHEBI:57834"/>
        <dbReference type="ChEBI" id="CHEBI:326268"/>
        <dbReference type="EC" id="2.5.1.16"/>
    </reaction>
</comment>
<dbReference type="InterPro" id="IPR001045">
    <property type="entry name" value="Spermi_synthase"/>
</dbReference>
<sequence length="156" mass="17561">METEESATAATDNGGGVSKEEPACISSIIPGWFSEMRPTWPGEAHSVKVQKILFQGKSYYQDVIVFQSATYGQVLVLDRVIQLTERDERAYQEMITHLPLCSISNPKKVKEEMEESSEKWHAIATEKLCRVTRDRSKIRGASKVWNFGVFCSALLS</sequence>
<comment type="caution">
    <text evidence="6">Lacks conserved residue(s) required for the propagation of feature annotation.</text>
</comment>
<dbReference type="PANTHER" id="PTHR11558">
    <property type="entry name" value="SPERMIDINE/SPERMINE SYNTHASE"/>
    <property type="match status" value="1"/>
</dbReference>
<dbReference type="AlphaFoldDB" id="A0A6D2HJ74"/>
<dbReference type="Proteomes" id="UP000467841">
    <property type="component" value="Unassembled WGS sequence"/>
</dbReference>
<dbReference type="InterPro" id="IPR030374">
    <property type="entry name" value="PABS"/>
</dbReference>
<dbReference type="EC" id="2.5.1.16" evidence="3"/>
<dbReference type="EMBL" id="CACVBM020000110">
    <property type="protein sequence ID" value="CAA7014352.1"/>
    <property type="molecule type" value="Genomic_DNA"/>
</dbReference>
<organism evidence="9 10">
    <name type="scientific">Microthlaspi erraticum</name>
    <dbReference type="NCBI Taxonomy" id="1685480"/>
    <lineage>
        <taxon>Eukaryota</taxon>
        <taxon>Viridiplantae</taxon>
        <taxon>Streptophyta</taxon>
        <taxon>Embryophyta</taxon>
        <taxon>Tracheophyta</taxon>
        <taxon>Spermatophyta</taxon>
        <taxon>Magnoliopsida</taxon>
        <taxon>eudicotyledons</taxon>
        <taxon>Gunneridae</taxon>
        <taxon>Pentapetalae</taxon>
        <taxon>rosids</taxon>
        <taxon>malvids</taxon>
        <taxon>Brassicales</taxon>
        <taxon>Brassicaceae</taxon>
        <taxon>Coluteocarpeae</taxon>
        <taxon>Microthlaspi</taxon>
    </lineage>
</organism>
<evidence type="ECO:0000313" key="10">
    <source>
        <dbReference type="Proteomes" id="UP000467841"/>
    </source>
</evidence>
<feature type="domain" description="PABS" evidence="8">
    <location>
        <begin position="30"/>
        <end position="109"/>
    </location>
</feature>
<comment type="similarity">
    <text evidence="2">Belongs to the spermidine/spermine synthase family.</text>
</comment>
<dbReference type="Gene3D" id="3.40.50.150">
    <property type="entry name" value="Vaccinia Virus protein VP39"/>
    <property type="match status" value="1"/>
</dbReference>
<evidence type="ECO:0000256" key="7">
    <source>
        <dbReference type="SAM" id="MobiDB-lite"/>
    </source>
</evidence>
<comment type="caution">
    <text evidence="9">The sequence shown here is derived from an EMBL/GenBank/DDBJ whole genome shotgun (WGS) entry which is preliminary data.</text>
</comment>
<evidence type="ECO:0000256" key="5">
    <source>
        <dbReference type="ARBA" id="ARBA00049307"/>
    </source>
</evidence>
<evidence type="ECO:0000313" key="9">
    <source>
        <dbReference type="EMBL" id="CAA7014352.1"/>
    </source>
</evidence>
<feature type="region of interest" description="Disordered" evidence="7">
    <location>
        <begin position="1"/>
        <end position="21"/>
    </location>
</feature>
<evidence type="ECO:0000256" key="4">
    <source>
        <dbReference type="ARBA" id="ARBA00022679"/>
    </source>
</evidence>
<dbReference type="PROSITE" id="PS51006">
    <property type="entry name" value="PABS_2"/>
    <property type="match status" value="1"/>
</dbReference>
<dbReference type="OrthoDB" id="38125at2759"/>
<dbReference type="InterPro" id="IPR029063">
    <property type="entry name" value="SAM-dependent_MTases_sf"/>
</dbReference>
<name>A0A6D2HJ74_9BRAS</name>
<dbReference type="Gene3D" id="2.30.140.10">
    <property type="entry name" value="Spermidine synthase, tetramerisation domain"/>
    <property type="match status" value="1"/>
</dbReference>
<protein>
    <recommendedName>
        <fullName evidence="3">spermidine synthase</fullName>
        <ecNumber evidence="3">2.5.1.16</ecNumber>
    </recommendedName>
</protein>
<evidence type="ECO:0000256" key="2">
    <source>
        <dbReference type="ARBA" id="ARBA00007867"/>
    </source>
</evidence>
<keyword evidence="4 6" id="KW-0808">Transferase</keyword>
<reference evidence="9" key="1">
    <citation type="submission" date="2020-01" db="EMBL/GenBank/DDBJ databases">
        <authorList>
            <person name="Mishra B."/>
        </authorList>
    </citation>
    <scope>NUCLEOTIDE SEQUENCE [LARGE SCALE GENOMIC DNA]</scope>
</reference>
<dbReference type="PANTHER" id="PTHR11558:SF11">
    <property type="entry name" value="SPERMIDINE SYNTHASE"/>
    <property type="match status" value="1"/>
</dbReference>
<dbReference type="InterPro" id="IPR035246">
    <property type="entry name" value="Spermidine_synt_N"/>
</dbReference>
<dbReference type="InterPro" id="IPR037163">
    <property type="entry name" value="Spermidine_synt_N_sf"/>
</dbReference>
<evidence type="ECO:0000256" key="3">
    <source>
        <dbReference type="ARBA" id="ARBA00012455"/>
    </source>
</evidence>
<accession>A0A6D2HJ74</accession>
<keyword evidence="10" id="KW-1185">Reference proteome</keyword>
<feature type="compositionally biased region" description="Polar residues" evidence="7">
    <location>
        <begin position="1"/>
        <end position="11"/>
    </location>
</feature>
<dbReference type="SUPFAM" id="SSF53335">
    <property type="entry name" value="S-adenosyl-L-methionine-dependent methyltransferases"/>
    <property type="match status" value="1"/>
</dbReference>
<comment type="pathway">
    <text evidence="1">Amine and polyamine biosynthesis; spermidine biosynthesis; spermidine from putrescine: step 1/1.</text>
</comment>
<dbReference type="GO" id="GO:0004766">
    <property type="term" value="F:spermidine synthase activity"/>
    <property type="evidence" value="ECO:0007669"/>
    <property type="project" value="UniProtKB-EC"/>
</dbReference>
<dbReference type="GO" id="GO:0008295">
    <property type="term" value="P:spermidine biosynthetic process"/>
    <property type="evidence" value="ECO:0007669"/>
    <property type="project" value="TreeGrafter"/>
</dbReference>
<proteinExistence type="inferred from homology"/>
<dbReference type="GO" id="GO:0005829">
    <property type="term" value="C:cytosol"/>
    <property type="evidence" value="ECO:0007669"/>
    <property type="project" value="TreeGrafter"/>
</dbReference>
<dbReference type="Pfam" id="PF17284">
    <property type="entry name" value="Spermine_synt_N"/>
    <property type="match status" value="1"/>
</dbReference>
<evidence type="ECO:0000259" key="8">
    <source>
        <dbReference type="PROSITE" id="PS51006"/>
    </source>
</evidence>
<evidence type="ECO:0000256" key="6">
    <source>
        <dbReference type="PROSITE-ProRule" id="PRU00354"/>
    </source>
</evidence>
<gene>
    <name evidence="9" type="ORF">MERR_LOCUS1586</name>
</gene>